<dbReference type="Proteomes" id="UP001202248">
    <property type="component" value="Unassembled WGS sequence"/>
</dbReference>
<dbReference type="RefSeq" id="WP_240832262.1">
    <property type="nucleotide sequence ID" value="NZ_JAKWBL010000004.1"/>
</dbReference>
<feature type="domain" description="Outer membrane protein beta-barrel" evidence="1">
    <location>
        <begin position="305"/>
        <end position="478"/>
    </location>
</feature>
<keyword evidence="3" id="KW-1185">Reference proteome</keyword>
<gene>
    <name evidence="2" type="ORF">MKP09_21200</name>
</gene>
<dbReference type="EMBL" id="JAKWBL010000004">
    <property type="protein sequence ID" value="MCH5600256.1"/>
    <property type="molecule type" value="Genomic_DNA"/>
</dbReference>
<evidence type="ECO:0000259" key="1">
    <source>
        <dbReference type="Pfam" id="PF14905"/>
    </source>
</evidence>
<organism evidence="2 3">
    <name type="scientific">Niabella ginsengisoli</name>
    <dbReference type="NCBI Taxonomy" id="522298"/>
    <lineage>
        <taxon>Bacteria</taxon>
        <taxon>Pseudomonadati</taxon>
        <taxon>Bacteroidota</taxon>
        <taxon>Chitinophagia</taxon>
        <taxon>Chitinophagales</taxon>
        <taxon>Chitinophagaceae</taxon>
        <taxon>Niabella</taxon>
    </lineage>
</organism>
<accession>A0ABS9SPF9</accession>
<sequence length="479" mass="53082">MPGITVDRSGSVTAQGEQVRKVTVDGKDFFGDDATMALKNLPSEVVDKIQVFDRLSDQAQLTGFDDGNSVKAINIVTKSQVTNGQFGRIYAGYGTEDRYAAGGNISFFSGDRRVSFVGNFNNINQQNFASQDLLGLTSSGGGRGGGGGSYRGGGGSDNFSVGMEPGISKTNAFGVNFSDKWGKKKNFDVAASYFFNNSNNTNETNRLSQTPFTTDSIRFTGSNSFSNSNNNNHRFNLRAEYKIDSNNTIYIIPSISFQDNNAASSGSNYTYNLIGNEIDSINSSINRSNSNRNGYNINNNIMYRHSFAKRGRTLSLGFQTAFNKNAGESYNYNALKYYKDGIVTDSLLDQYRDNNTNGNRYSARANYSEPIGKEGQLEFEYEYEVQHNKADQQTYANDGGGNYDIFQPLQSNKFDNTITTNTAEVDYRLGRSRDNQFSIGVDFQNSKLEGNRIYPPGATPIRQHFNTLLPNMRWSKKLV</sequence>
<dbReference type="InterPro" id="IPR041700">
    <property type="entry name" value="OMP_b-brl_3"/>
</dbReference>
<name>A0ABS9SPF9_9BACT</name>
<dbReference type="SUPFAM" id="SSF56935">
    <property type="entry name" value="Porins"/>
    <property type="match status" value="1"/>
</dbReference>
<dbReference type="Pfam" id="PF14905">
    <property type="entry name" value="OMP_b-brl_3"/>
    <property type="match status" value="1"/>
</dbReference>
<evidence type="ECO:0000313" key="3">
    <source>
        <dbReference type="Proteomes" id="UP001202248"/>
    </source>
</evidence>
<protein>
    <submittedName>
        <fullName evidence="2">Outer membrane beta-barrel family protein</fullName>
    </submittedName>
</protein>
<evidence type="ECO:0000313" key="2">
    <source>
        <dbReference type="EMBL" id="MCH5600256.1"/>
    </source>
</evidence>
<reference evidence="2 3" key="1">
    <citation type="submission" date="2022-02" db="EMBL/GenBank/DDBJ databases">
        <authorList>
            <person name="Min J."/>
        </authorList>
    </citation>
    <scope>NUCLEOTIDE SEQUENCE [LARGE SCALE GENOMIC DNA]</scope>
    <source>
        <strain evidence="2 3">GR10-1</strain>
    </source>
</reference>
<comment type="caution">
    <text evidence="2">The sequence shown here is derived from an EMBL/GenBank/DDBJ whole genome shotgun (WGS) entry which is preliminary data.</text>
</comment>
<proteinExistence type="predicted"/>